<dbReference type="Proteomes" id="UP000034752">
    <property type="component" value="Unassembled WGS sequence"/>
</dbReference>
<evidence type="ECO:0000313" key="1">
    <source>
        <dbReference type="EMBL" id="KKT52659.1"/>
    </source>
</evidence>
<dbReference type="EMBL" id="LCIJ01000011">
    <property type="protein sequence ID" value="KKT52659.1"/>
    <property type="molecule type" value="Genomic_DNA"/>
</dbReference>
<dbReference type="AlphaFoldDB" id="A0A0G1KXN4"/>
<proteinExistence type="predicted"/>
<sequence>MSMIKMPRTLNQKECTQVVRLYEQMLECHNRNRGEQLADAIDEIIEIADQASFDAINKVLHQTNLPLMMKHRRITSDRVCHQIDRSQIGSYSHQAHHSAHSLKG</sequence>
<organism evidence="1 2">
    <name type="scientific">candidate division Kazan bacterium GW2011_GWA1_44_22</name>
    <dbReference type="NCBI Taxonomy" id="1620410"/>
    <lineage>
        <taxon>Bacteria</taxon>
        <taxon>Bacteria division Kazan-3B-28</taxon>
    </lineage>
</organism>
<evidence type="ECO:0000313" key="2">
    <source>
        <dbReference type="Proteomes" id="UP000034752"/>
    </source>
</evidence>
<accession>A0A0G1KXN4</accession>
<reference evidence="1 2" key="1">
    <citation type="journal article" date="2015" name="Nature">
        <title>rRNA introns, odd ribosomes, and small enigmatic genomes across a large radiation of phyla.</title>
        <authorList>
            <person name="Brown C.T."/>
            <person name="Hug L.A."/>
            <person name="Thomas B.C."/>
            <person name="Sharon I."/>
            <person name="Castelle C.J."/>
            <person name="Singh A."/>
            <person name="Wilkins M.J."/>
            <person name="Williams K.H."/>
            <person name="Banfield J.F."/>
        </authorList>
    </citation>
    <scope>NUCLEOTIDE SEQUENCE [LARGE SCALE GENOMIC DNA]</scope>
</reference>
<gene>
    <name evidence="1" type="ORF">VE96_C0011G0005</name>
</gene>
<protein>
    <submittedName>
        <fullName evidence="1">Uncharacterized protein</fullName>
    </submittedName>
</protein>
<comment type="caution">
    <text evidence="1">The sequence shown here is derived from an EMBL/GenBank/DDBJ whole genome shotgun (WGS) entry which is preliminary data.</text>
</comment>
<name>A0A0G1KXN4_UNCK3</name>